<name>A0A9X5E5H3_9CYAN</name>
<evidence type="ECO:0000313" key="4">
    <source>
        <dbReference type="EMBL" id="NHC34549.1"/>
    </source>
</evidence>
<protein>
    <submittedName>
        <fullName evidence="4">DUF3450 domain-containing protein</fullName>
    </submittedName>
</protein>
<accession>A0A9X5E5H3</accession>
<evidence type="ECO:0000256" key="2">
    <source>
        <dbReference type="SAM" id="MobiDB-lite"/>
    </source>
</evidence>
<dbReference type="AlphaFoldDB" id="A0A9X5E5H3"/>
<keyword evidence="3" id="KW-0472">Membrane</keyword>
<proteinExistence type="predicted"/>
<evidence type="ECO:0000256" key="3">
    <source>
        <dbReference type="SAM" id="Phobius"/>
    </source>
</evidence>
<keyword evidence="5" id="KW-1185">Reference proteome</keyword>
<feature type="compositionally biased region" description="Basic and acidic residues" evidence="2">
    <location>
        <begin position="84"/>
        <end position="94"/>
    </location>
</feature>
<reference evidence="4 5" key="1">
    <citation type="journal article" date="2015" name="Genome Announc.">
        <title>Draft Genome Sequence of the Terrestrial Cyanobacterium Scytonema millei VB511283, Isolated from Eastern India.</title>
        <authorList>
            <person name="Sen D."/>
            <person name="Chandrababunaidu M.M."/>
            <person name="Singh D."/>
            <person name="Sanghi N."/>
            <person name="Ghorai A."/>
            <person name="Mishra G.P."/>
            <person name="Madduluri M."/>
            <person name="Adhikary S.P."/>
            <person name="Tripathy S."/>
        </authorList>
    </citation>
    <scope>NUCLEOTIDE SEQUENCE [LARGE SCALE GENOMIC DNA]</scope>
    <source>
        <strain evidence="4 5">VB511283</strain>
    </source>
</reference>
<keyword evidence="1" id="KW-0175">Coiled coil</keyword>
<feature type="coiled-coil region" evidence="1">
    <location>
        <begin position="26"/>
        <end position="67"/>
    </location>
</feature>
<dbReference type="OrthoDB" id="425114at2"/>
<keyword evidence="3" id="KW-0812">Transmembrane</keyword>
<comment type="caution">
    <text evidence="4">The sequence shown here is derived from an EMBL/GenBank/DDBJ whole genome shotgun (WGS) entry which is preliminary data.</text>
</comment>
<evidence type="ECO:0000313" key="5">
    <source>
        <dbReference type="Proteomes" id="UP000031532"/>
    </source>
</evidence>
<keyword evidence="3" id="KW-1133">Transmembrane helix</keyword>
<dbReference type="RefSeq" id="WP_132866799.1">
    <property type="nucleotide sequence ID" value="NZ_JTJC03000002.1"/>
</dbReference>
<feature type="transmembrane region" description="Helical" evidence="3">
    <location>
        <begin position="146"/>
        <end position="168"/>
    </location>
</feature>
<gene>
    <name evidence="4" type="ORF">QH73_0007725</name>
</gene>
<organism evidence="4 5">
    <name type="scientific">Scytonema millei VB511283</name>
    <dbReference type="NCBI Taxonomy" id="1245923"/>
    <lineage>
        <taxon>Bacteria</taxon>
        <taxon>Bacillati</taxon>
        <taxon>Cyanobacteriota</taxon>
        <taxon>Cyanophyceae</taxon>
        <taxon>Nostocales</taxon>
        <taxon>Scytonemataceae</taxon>
        <taxon>Scytonema</taxon>
    </lineage>
</organism>
<dbReference type="EMBL" id="JTJC03000002">
    <property type="protein sequence ID" value="NHC34549.1"/>
    <property type="molecule type" value="Genomic_DNA"/>
</dbReference>
<feature type="region of interest" description="Disordered" evidence="2">
    <location>
        <begin position="83"/>
        <end position="116"/>
    </location>
</feature>
<evidence type="ECO:0000256" key="1">
    <source>
        <dbReference type="SAM" id="Coils"/>
    </source>
</evidence>
<dbReference type="Proteomes" id="UP000031532">
    <property type="component" value="Unassembled WGS sequence"/>
</dbReference>
<sequence length="175" mass="19416">MRSSSSSAHHHPTSHNYMPSVPLSVYRELALELQATQETIDALKSQNQQLARQNQHLRQEIEKVVQHVSYLQQVVDTTVANQIENDRPEREERVKPKRSPSGRAGHQGGVTMKTGGGHASEFVAVEEVDADNHYHRSQSDAARMNGWGLAIAVSIVVVTAFSTGFLLVRPLTSNR</sequence>